<keyword evidence="1" id="KW-0175">Coiled coil</keyword>
<evidence type="ECO:0000313" key="4">
    <source>
        <dbReference type="EMBL" id="KAF4332956.1"/>
    </source>
</evidence>
<dbReference type="InterPro" id="IPR038729">
    <property type="entry name" value="Rad50/SbcC_AAA"/>
</dbReference>
<dbReference type="InterPro" id="IPR029052">
    <property type="entry name" value="Metallo-depent_PP-like"/>
</dbReference>
<protein>
    <recommendedName>
        <fullName evidence="3">Rad50/SbcC-type AAA domain-containing protein</fullName>
    </recommendedName>
</protein>
<dbReference type="SUPFAM" id="SSF56300">
    <property type="entry name" value="Metallo-dependent phosphatases"/>
    <property type="match status" value="1"/>
</dbReference>
<organism evidence="4 5">
    <name type="scientific">Fusarium beomiforme</name>
    <dbReference type="NCBI Taxonomy" id="44412"/>
    <lineage>
        <taxon>Eukaryota</taxon>
        <taxon>Fungi</taxon>
        <taxon>Dikarya</taxon>
        <taxon>Ascomycota</taxon>
        <taxon>Pezizomycotina</taxon>
        <taxon>Sordariomycetes</taxon>
        <taxon>Hypocreomycetidae</taxon>
        <taxon>Hypocreales</taxon>
        <taxon>Nectriaceae</taxon>
        <taxon>Fusarium</taxon>
        <taxon>Fusarium burgessii species complex</taxon>
    </lineage>
</organism>
<evidence type="ECO:0000256" key="2">
    <source>
        <dbReference type="SAM" id="MobiDB-lite"/>
    </source>
</evidence>
<dbReference type="AlphaFoldDB" id="A0A9P5A6N4"/>
<feature type="coiled-coil region" evidence="1">
    <location>
        <begin position="860"/>
        <end position="887"/>
    </location>
</feature>
<dbReference type="Gene3D" id="3.40.50.300">
    <property type="entry name" value="P-loop containing nucleotide triphosphate hydrolases"/>
    <property type="match status" value="2"/>
</dbReference>
<feature type="compositionally biased region" description="Basic and acidic residues" evidence="2">
    <location>
        <begin position="604"/>
        <end position="620"/>
    </location>
</feature>
<evidence type="ECO:0000259" key="3">
    <source>
        <dbReference type="Pfam" id="PF13476"/>
    </source>
</evidence>
<dbReference type="SUPFAM" id="SSF52540">
    <property type="entry name" value="P-loop containing nucleoside triphosphate hydrolases"/>
    <property type="match status" value="1"/>
</dbReference>
<gene>
    <name evidence="4" type="ORF">FBEOM_13229</name>
</gene>
<reference evidence="4" key="2">
    <citation type="submission" date="2020-02" db="EMBL/GenBank/DDBJ databases">
        <title>Identification and distribution of gene clusters putatively required for synthesis of sphingolipid metabolism inhibitors in phylogenetically diverse species of the filamentous fungus Fusarium.</title>
        <authorList>
            <person name="Kim H.-S."/>
            <person name="Busman M."/>
            <person name="Brown D.W."/>
            <person name="Divon H."/>
            <person name="Uhlig S."/>
            <person name="Proctor R.H."/>
        </authorList>
    </citation>
    <scope>NUCLEOTIDE SEQUENCE</scope>
    <source>
        <strain evidence="4">NRRL 25174</strain>
    </source>
</reference>
<dbReference type="Gene3D" id="3.60.21.10">
    <property type="match status" value="1"/>
</dbReference>
<feature type="compositionally biased region" description="Polar residues" evidence="2">
    <location>
        <begin position="621"/>
        <end position="632"/>
    </location>
</feature>
<feature type="region of interest" description="Disordered" evidence="2">
    <location>
        <begin position="600"/>
        <end position="632"/>
    </location>
</feature>
<dbReference type="PANTHER" id="PTHR32114:SF2">
    <property type="entry name" value="ABC TRANSPORTER ABCH.3"/>
    <property type="match status" value="1"/>
</dbReference>
<dbReference type="PANTHER" id="PTHR32114">
    <property type="entry name" value="ABC TRANSPORTER ABCH.3"/>
    <property type="match status" value="1"/>
</dbReference>
<dbReference type="GO" id="GO:0006302">
    <property type="term" value="P:double-strand break repair"/>
    <property type="evidence" value="ECO:0007669"/>
    <property type="project" value="InterPro"/>
</dbReference>
<sequence length="1058" mass="119402">MTLRCLLFSDLHFKSHELDRVWQTAKWIAAEAERHRVRRVLSRCYRFIGCLSDAIPQVHILLGNHDLAYRRDYQTTALDAFNINRLAPYVTIHKDIAQHEWDGRRVLLLPFREDQSELTNAVASLSPDEARKTVAFAHLAINKAITQRYIVGTGFKSLSGAKSIVYNGLTGPDHFASLARTFTGHFHSHQTIMQKQVGTSKTDLQGSITYLGSPLQLNWGDLYDEQRGIVLFNPETLEHQMLVNPNVTSYTTADLEQVLNDQANIEAVKDKHVMLLGDLSYLKFVIARDKLLSLGARSVRDWSPMGFKDRAALGSSVPASDASVQPLEEPRIIKSDVDTTSDGVSSSALDSQPRVEKLDFTAEARKSTRGISTRSATDLKGPSDHIFAAVPSTLTIANFLSVQGTITIDFQHDLARGLTFLVGENGSGKSMLIEAIVWCLFGKCIRNGMAVNDVVNDIVGKNCCVTLKFANGYAISRHRKHKENGNRAIVTLHGEAQLEYDHPHRRTTQEAINDLLGINYETYIKTIVLSHESAASFLNSEPNQKRQLTEDALGLSILDTYGKVSRLILKNVDKNVSEIDSLDRKRKFCEEEARNAAASLESAMQEHETARPRTEGHQHLELSSNTSKNQQKLSTSAQEFLNSIESAYSAEFREATLRRISALRDQIYLARGNRHLLEMKLAAMRVTGKSNLISWLVWLKQELNQRLDGVPADRSAILQRLLYAMRTVVTKGAVSVLDFLIKVHDMIDTKHRNLQMAIQSTSKELQSTKWSLQSLHFEARDIIRQTKDANRQALLETEKQLMEVEEAQNVCADVMIKEEQAMASQQEELIFKQQHEARLKKQRENVIIKRHEASTYANLIEQEQLSLQSIRQRYDELALKLRELAQILTALYDDTRHTKAITTGILSSLFDSESGGSMQDEYSELGPVLDQSLAVHHSLAYGKRSGGERKRLDLALFFALLHLCWAESAHRAHYLLIDEVFDSLDEAGQEAVVRWCMIMLQSMVGWIVMVTHSRFLAERDPERDAGRAMVVRIKMGSQGTEIYKDEQRIGIDSRTWDS</sequence>
<dbReference type="GO" id="GO:0016887">
    <property type="term" value="F:ATP hydrolysis activity"/>
    <property type="evidence" value="ECO:0007669"/>
    <property type="project" value="InterPro"/>
</dbReference>
<proteinExistence type="predicted"/>
<dbReference type="EMBL" id="PVQB02000932">
    <property type="protein sequence ID" value="KAF4332956.1"/>
    <property type="molecule type" value="Genomic_DNA"/>
</dbReference>
<evidence type="ECO:0000256" key="1">
    <source>
        <dbReference type="SAM" id="Coils"/>
    </source>
</evidence>
<dbReference type="Proteomes" id="UP000730481">
    <property type="component" value="Unassembled WGS sequence"/>
</dbReference>
<dbReference type="GO" id="GO:0003677">
    <property type="term" value="F:DNA binding"/>
    <property type="evidence" value="ECO:0007669"/>
    <property type="project" value="UniProtKB-ARBA"/>
</dbReference>
<evidence type="ECO:0000313" key="5">
    <source>
        <dbReference type="Proteomes" id="UP000730481"/>
    </source>
</evidence>
<accession>A0A9P5A6N4</accession>
<feature type="domain" description="Rad50/SbcC-type AAA" evidence="3">
    <location>
        <begin position="394"/>
        <end position="591"/>
    </location>
</feature>
<dbReference type="OrthoDB" id="18797at2759"/>
<dbReference type="Pfam" id="PF13476">
    <property type="entry name" value="AAA_23"/>
    <property type="match status" value="1"/>
</dbReference>
<dbReference type="InterPro" id="IPR027417">
    <property type="entry name" value="P-loop_NTPase"/>
</dbReference>
<comment type="caution">
    <text evidence="4">The sequence shown here is derived from an EMBL/GenBank/DDBJ whole genome shotgun (WGS) entry which is preliminary data.</text>
</comment>
<name>A0A9P5A6N4_9HYPO</name>
<reference evidence="4" key="1">
    <citation type="journal article" date="2017" name="Mycologia">
        <title>Fusarium algeriense, sp. nov., a novel toxigenic crown rot pathogen of durum wheat from Algeria is nested in the Fusarium burgessii species complex.</title>
        <authorList>
            <person name="Laraba I."/>
            <person name="Keddad A."/>
            <person name="Boureghda H."/>
            <person name="Abdallah N."/>
            <person name="Vaughan M.M."/>
            <person name="Proctor R.H."/>
            <person name="Busman M."/>
            <person name="O'Donnell K."/>
        </authorList>
    </citation>
    <scope>NUCLEOTIDE SEQUENCE</scope>
    <source>
        <strain evidence="4">NRRL 25174</strain>
    </source>
</reference>
<keyword evidence="5" id="KW-1185">Reference proteome</keyword>